<reference evidence="2" key="1">
    <citation type="journal article" date="2003" name="Genome Biol.">
        <title>An integrated gene annotation and transcriptional profiling approach towards the full gene content of the Drosophila genome.</title>
        <authorList>
            <person name="Hild M."/>
            <person name="Beckmann B."/>
            <person name="Haas S.A."/>
            <person name="Koch B."/>
            <person name="Solovyev V."/>
            <person name="Busold C."/>
            <person name="Fellenberg K."/>
            <person name="Boutros M."/>
            <person name="Vingron M."/>
            <person name="Sauer F."/>
            <person name="Hoheisel J.D."/>
            <person name="Paro R."/>
        </authorList>
    </citation>
    <scope>NUCLEOTIDE SEQUENCE</scope>
</reference>
<name>Q6II45_DROME</name>
<feature type="compositionally biased region" description="Polar residues" evidence="1">
    <location>
        <begin position="57"/>
        <end position="74"/>
    </location>
</feature>
<protein>
    <submittedName>
        <fullName evidence="2">HDC19801</fullName>
    </submittedName>
</protein>
<accession>Q6II45</accession>
<sequence length="144" mass="15823">MTILFGKLMPDASAQLNLHHLSWQRPVNGVPGGGQLDASAKLLPWPNPSLINAWQEEATTQLGTTQNPPKTPKSTNKRKLELELNFQLDSKRTNGLKGSQLRASNTLMRMRMGEVAGVAGAPGRPGGRGQVRRWCRSARRHLPI</sequence>
<feature type="region of interest" description="Disordered" evidence="1">
    <location>
        <begin position="57"/>
        <end position="79"/>
    </location>
</feature>
<dbReference type="EMBL" id="BK003221">
    <property type="protein sequence ID" value="DAA03421.1"/>
    <property type="molecule type" value="Genomic_DNA"/>
</dbReference>
<evidence type="ECO:0000256" key="1">
    <source>
        <dbReference type="SAM" id="MobiDB-lite"/>
    </source>
</evidence>
<dbReference type="AlphaFoldDB" id="Q6II45"/>
<gene>
    <name evidence="2" type="ORF">HDC19801</name>
</gene>
<organism evidence="2">
    <name type="scientific">Drosophila melanogaster</name>
    <name type="common">Fruit fly</name>
    <dbReference type="NCBI Taxonomy" id="7227"/>
    <lineage>
        <taxon>Eukaryota</taxon>
        <taxon>Metazoa</taxon>
        <taxon>Ecdysozoa</taxon>
        <taxon>Arthropoda</taxon>
        <taxon>Hexapoda</taxon>
        <taxon>Insecta</taxon>
        <taxon>Pterygota</taxon>
        <taxon>Neoptera</taxon>
        <taxon>Endopterygota</taxon>
        <taxon>Diptera</taxon>
        <taxon>Brachycera</taxon>
        <taxon>Muscomorpha</taxon>
        <taxon>Ephydroidea</taxon>
        <taxon>Drosophilidae</taxon>
        <taxon>Drosophila</taxon>
        <taxon>Sophophora</taxon>
    </lineage>
</organism>
<evidence type="ECO:0000313" key="2">
    <source>
        <dbReference type="EMBL" id="DAA03421.1"/>
    </source>
</evidence>
<proteinExistence type="predicted"/>